<organism evidence="3 4">
    <name type="scientific">Prosthecochloris aestuarii (strain DSM 271 / SK 413)</name>
    <dbReference type="NCBI Taxonomy" id="290512"/>
    <lineage>
        <taxon>Bacteria</taxon>
        <taxon>Pseudomonadati</taxon>
        <taxon>Chlorobiota</taxon>
        <taxon>Chlorobiia</taxon>
        <taxon>Chlorobiales</taxon>
        <taxon>Chlorobiaceae</taxon>
        <taxon>Prosthecochloris</taxon>
    </lineage>
</organism>
<keyword evidence="1" id="KW-0812">Transmembrane</keyword>
<proteinExistence type="predicted"/>
<evidence type="ECO:0000256" key="1">
    <source>
        <dbReference type="SAM" id="Phobius"/>
    </source>
</evidence>
<feature type="transmembrane region" description="Helical" evidence="1">
    <location>
        <begin position="7"/>
        <end position="28"/>
    </location>
</feature>
<dbReference type="CDD" id="cd06259">
    <property type="entry name" value="YdcF-like"/>
    <property type="match status" value="1"/>
</dbReference>
<feature type="domain" description="DUF218" evidence="2">
    <location>
        <begin position="73"/>
        <end position="239"/>
    </location>
</feature>
<keyword evidence="4" id="KW-1185">Reference proteome</keyword>
<protein>
    <recommendedName>
        <fullName evidence="2">DUF218 domain-containing protein</fullName>
    </recommendedName>
</protein>
<accession>B4S3L1</accession>
<dbReference type="InterPro" id="IPR003848">
    <property type="entry name" value="DUF218"/>
</dbReference>
<evidence type="ECO:0000313" key="3">
    <source>
        <dbReference type="EMBL" id="ACF46750.1"/>
    </source>
</evidence>
<dbReference type="PANTHER" id="PTHR30336">
    <property type="entry name" value="INNER MEMBRANE PROTEIN, PROBABLE PERMEASE"/>
    <property type="match status" value="1"/>
</dbReference>
<dbReference type="RefSeq" id="WP_012506283.1">
    <property type="nucleotide sequence ID" value="NC_011059.1"/>
</dbReference>
<feature type="transmembrane region" description="Helical" evidence="1">
    <location>
        <begin position="34"/>
        <end position="53"/>
    </location>
</feature>
<dbReference type="GO" id="GO:0000270">
    <property type="term" value="P:peptidoglycan metabolic process"/>
    <property type="evidence" value="ECO:0007669"/>
    <property type="project" value="TreeGrafter"/>
</dbReference>
<dbReference type="AlphaFoldDB" id="B4S3L1"/>
<keyword evidence="1" id="KW-1133">Transmembrane helix</keyword>
<keyword evidence="1" id="KW-0472">Membrane</keyword>
<gene>
    <name evidence="3" type="ordered locus">Paes_1732</name>
</gene>
<dbReference type="Gene3D" id="3.40.50.620">
    <property type="entry name" value="HUPs"/>
    <property type="match status" value="1"/>
</dbReference>
<reference evidence="3" key="1">
    <citation type="submission" date="2008-06" db="EMBL/GenBank/DDBJ databases">
        <title>Complete sequence of chromosome of Prosthecochloris aestuarii DSM 271.</title>
        <authorList>
            <consortium name="US DOE Joint Genome Institute"/>
            <person name="Lucas S."/>
            <person name="Copeland A."/>
            <person name="Lapidus A."/>
            <person name="Glavina del Rio T."/>
            <person name="Dalin E."/>
            <person name="Tice H."/>
            <person name="Bruce D."/>
            <person name="Goodwin L."/>
            <person name="Pitluck S."/>
            <person name="Schmutz J."/>
            <person name="Larimer F."/>
            <person name="Land M."/>
            <person name="Hauser L."/>
            <person name="Kyrpides N."/>
            <person name="Anderson I."/>
            <person name="Liu Z."/>
            <person name="Li T."/>
            <person name="Zhao F."/>
            <person name="Overmann J."/>
            <person name="Bryant D.A."/>
            <person name="Richardson P."/>
        </authorList>
    </citation>
    <scope>NUCLEOTIDE SEQUENCE [LARGE SCALE GENOMIC DNA]</scope>
    <source>
        <strain evidence="3">DSM 271</strain>
    </source>
</reference>
<dbReference type="GO" id="GO:0043164">
    <property type="term" value="P:Gram-negative-bacterium-type cell wall biogenesis"/>
    <property type="evidence" value="ECO:0007669"/>
    <property type="project" value="TreeGrafter"/>
</dbReference>
<dbReference type="EMBL" id="CP001108">
    <property type="protein sequence ID" value="ACF46750.1"/>
    <property type="molecule type" value="Genomic_DNA"/>
</dbReference>
<dbReference type="InterPro" id="IPR014729">
    <property type="entry name" value="Rossmann-like_a/b/a_fold"/>
</dbReference>
<dbReference type="Proteomes" id="UP000002725">
    <property type="component" value="Chromosome"/>
</dbReference>
<dbReference type="Pfam" id="PF02698">
    <property type="entry name" value="DUF218"/>
    <property type="match status" value="1"/>
</dbReference>
<dbReference type="KEGG" id="paa:Paes_1732"/>
<dbReference type="GO" id="GO:0005886">
    <property type="term" value="C:plasma membrane"/>
    <property type="evidence" value="ECO:0007669"/>
    <property type="project" value="TreeGrafter"/>
</dbReference>
<dbReference type="InterPro" id="IPR051599">
    <property type="entry name" value="Cell_Envelope_Assoc"/>
</dbReference>
<dbReference type="HOGENOM" id="CLU_053514_1_1_10"/>
<dbReference type="PANTHER" id="PTHR30336:SF4">
    <property type="entry name" value="ENVELOPE BIOGENESIS FACTOR ELYC"/>
    <property type="match status" value="1"/>
</dbReference>
<sequence length="250" mass="27834">MLIFHKVLPVFVLPLGLGIVVVVLGALFRRWWLVWSGVGLLWVLGMPVTGDWMMRMVEGVDRRVDVALLEPADAVVVLGGVTVQVPGVRYGEWGDAADRFEGGVEVFRGGKAPLLVLTGAKMPWAPDARVEGELLRERALLLGVPEESVRVTGRVGNTADEAREVRKLLAGIARPRVILVTSAFHMRRAAMLFRHAGLRVDEFPVDFRTSFYDRLTVIDFLPCADGLENSELAIREMIGWLYYLLVNGEW</sequence>
<name>B4S3L1_PROA2</name>
<evidence type="ECO:0000313" key="4">
    <source>
        <dbReference type="Proteomes" id="UP000002725"/>
    </source>
</evidence>
<dbReference type="eggNOG" id="COG1434">
    <property type="taxonomic scope" value="Bacteria"/>
</dbReference>
<evidence type="ECO:0000259" key="2">
    <source>
        <dbReference type="Pfam" id="PF02698"/>
    </source>
</evidence>